<dbReference type="RefSeq" id="WP_377477411.1">
    <property type="nucleotide sequence ID" value="NZ_JBHLWO010000002.1"/>
</dbReference>
<feature type="signal peptide" evidence="1">
    <location>
        <begin position="1"/>
        <end position="20"/>
    </location>
</feature>
<dbReference type="Pfam" id="PF00578">
    <property type="entry name" value="AhpC-TSA"/>
    <property type="match status" value="1"/>
</dbReference>
<dbReference type="EMBL" id="JBHLWO010000002">
    <property type="protein sequence ID" value="MFC0320220.1"/>
    <property type="molecule type" value="Genomic_DNA"/>
</dbReference>
<keyword evidence="4" id="KW-1185">Reference proteome</keyword>
<evidence type="ECO:0000259" key="2">
    <source>
        <dbReference type="PROSITE" id="PS51352"/>
    </source>
</evidence>
<organism evidence="3 4">
    <name type="scientific">Olivibacter oleidegradans</name>
    <dbReference type="NCBI Taxonomy" id="760123"/>
    <lineage>
        <taxon>Bacteria</taxon>
        <taxon>Pseudomonadati</taxon>
        <taxon>Bacteroidota</taxon>
        <taxon>Sphingobacteriia</taxon>
        <taxon>Sphingobacteriales</taxon>
        <taxon>Sphingobacteriaceae</taxon>
        <taxon>Olivibacter</taxon>
    </lineage>
</organism>
<comment type="caution">
    <text evidence="3">The sequence shown here is derived from an EMBL/GenBank/DDBJ whole genome shotgun (WGS) entry which is preliminary data.</text>
</comment>
<dbReference type="InterPro" id="IPR050553">
    <property type="entry name" value="Thioredoxin_ResA/DsbE_sf"/>
</dbReference>
<dbReference type="InterPro" id="IPR036249">
    <property type="entry name" value="Thioredoxin-like_sf"/>
</dbReference>
<dbReference type="PANTHER" id="PTHR42852:SF13">
    <property type="entry name" value="PROTEIN DIPZ"/>
    <property type="match status" value="1"/>
</dbReference>
<dbReference type="Proteomes" id="UP001589774">
    <property type="component" value="Unassembled WGS sequence"/>
</dbReference>
<dbReference type="PROSITE" id="PS51352">
    <property type="entry name" value="THIOREDOXIN_2"/>
    <property type="match status" value="1"/>
</dbReference>
<keyword evidence="3" id="KW-0575">Peroxidase</keyword>
<feature type="domain" description="Thioredoxin" evidence="2">
    <location>
        <begin position="350"/>
        <end position="498"/>
    </location>
</feature>
<evidence type="ECO:0000313" key="3">
    <source>
        <dbReference type="EMBL" id="MFC0320220.1"/>
    </source>
</evidence>
<proteinExistence type="predicted"/>
<name>A0ABV6HMY3_9SPHI</name>
<evidence type="ECO:0000256" key="1">
    <source>
        <dbReference type="SAM" id="SignalP"/>
    </source>
</evidence>
<dbReference type="CDD" id="cd02966">
    <property type="entry name" value="TlpA_like_family"/>
    <property type="match status" value="1"/>
</dbReference>
<evidence type="ECO:0000313" key="4">
    <source>
        <dbReference type="Proteomes" id="UP001589774"/>
    </source>
</evidence>
<dbReference type="InterPro" id="IPR000866">
    <property type="entry name" value="AhpC/TSA"/>
</dbReference>
<dbReference type="EC" id="1.11.1.24" evidence="3"/>
<feature type="chain" id="PRO_5045494715" evidence="1">
    <location>
        <begin position="21"/>
        <end position="498"/>
    </location>
</feature>
<keyword evidence="1" id="KW-0732">Signal</keyword>
<keyword evidence="3" id="KW-0560">Oxidoreductase</keyword>
<gene>
    <name evidence="3" type="ORF">ACFFI0_17980</name>
</gene>
<protein>
    <submittedName>
        <fullName evidence="3">Peroxiredoxin family protein</fullName>
        <ecNumber evidence="3">1.11.1.24</ecNumber>
    </submittedName>
</protein>
<dbReference type="GO" id="GO:0140824">
    <property type="term" value="F:thioredoxin-dependent peroxiredoxin activity"/>
    <property type="evidence" value="ECO:0007669"/>
    <property type="project" value="UniProtKB-EC"/>
</dbReference>
<sequence>MKKLLLIFIALFTNVSVINARTGSDADSLYLAGIFEKPEFAQPGDRMECRVVQNNASHNWAAYIDIYHADVADNTFHMRLPAKAENFYITLSLLKTSGKRIPFNAGNTGSIPFLVSRGDSLYLSIIDGSVVRFSGRGAAKMNCQAEIYRLGTFSKPRASQLNELGNNLRFDAYYRRLKEAIEENLEAKLSLLAEYRARISPGVFEQIRSDIVGFQYAKLYRTFFMARKFDHPGARQRAIEKLRQAPDLLEKALDRRFVLSPYLVAAYFDREQWLLTKDYSMLEEKRDFSFGTYYRSIKANYSGELRDKLLLSGFTELLYAQDVYRYLDSSLLLMEDGASRLMLEKWRERNAPRQQAYAFKLPGLDGSYVSLPDLKGKVLVLDFWFTGCFGCTAMPAAIRPLMERFKDKDVLFLSVNTDRKRDTWLASSAEELYTVPGQLELSTYGQGGVMHDFVRYYGIRTFPHIMVIDRDGKVVSSKAPDPRFDEGQALTKMIEEQL</sequence>
<reference evidence="3 4" key="1">
    <citation type="submission" date="2024-09" db="EMBL/GenBank/DDBJ databases">
        <authorList>
            <person name="Sun Q."/>
            <person name="Mori K."/>
        </authorList>
    </citation>
    <scope>NUCLEOTIDE SEQUENCE [LARGE SCALE GENOMIC DNA]</scope>
    <source>
        <strain evidence="3 4">CCM 7765</strain>
    </source>
</reference>
<dbReference type="Gene3D" id="3.40.30.10">
    <property type="entry name" value="Glutaredoxin"/>
    <property type="match status" value="1"/>
</dbReference>
<dbReference type="PANTHER" id="PTHR42852">
    <property type="entry name" value="THIOL:DISULFIDE INTERCHANGE PROTEIN DSBE"/>
    <property type="match status" value="1"/>
</dbReference>
<accession>A0ABV6HMY3</accession>
<dbReference type="SUPFAM" id="SSF52833">
    <property type="entry name" value="Thioredoxin-like"/>
    <property type="match status" value="1"/>
</dbReference>
<dbReference type="InterPro" id="IPR013766">
    <property type="entry name" value="Thioredoxin_domain"/>
</dbReference>